<dbReference type="SUPFAM" id="SSF53850">
    <property type="entry name" value="Periplasmic binding protein-like II"/>
    <property type="match status" value="1"/>
</dbReference>
<dbReference type="Gene3D" id="3.40.190.290">
    <property type="match status" value="1"/>
</dbReference>
<reference evidence="1 2" key="1">
    <citation type="submission" date="2017-03" db="EMBL/GenBank/DDBJ databases">
        <authorList>
            <person name="Afonso C.L."/>
            <person name="Miller P.J."/>
            <person name="Scott M.A."/>
            <person name="Spackman E."/>
            <person name="Goraichik I."/>
            <person name="Dimitrov K.M."/>
            <person name="Suarez D.L."/>
            <person name="Swayne D.E."/>
        </authorList>
    </citation>
    <scope>NUCLEOTIDE SEQUENCE [LARGE SCALE GENOMIC DNA]</scope>
    <source>
        <strain evidence="1 2">CECT 8397</strain>
    </source>
</reference>
<protein>
    <recommendedName>
        <fullName evidence="3">LysR substrate binding domain protein</fullName>
    </recommendedName>
</protein>
<evidence type="ECO:0008006" key="3">
    <source>
        <dbReference type="Google" id="ProtNLM"/>
    </source>
</evidence>
<proteinExistence type="predicted"/>
<dbReference type="Proteomes" id="UP000193623">
    <property type="component" value="Unassembled WGS sequence"/>
</dbReference>
<organism evidence="1 2">
    <name type="scientific">Pseudooctadecabacter jejudonensis</name>
    <dbReference type="NCBI Taxonomy" id="1391910"/>
    <lineage>
        <taxon>Bacteria</taxon>
        <taxon>Pseudomonadati</taxon>
        <taxon>Pseudomonadota</taxon>
        <taxon>Alphaproteobacteria</taxon>
        <taxon>Rhodobacterales</taxon>
        <taxon>Paracoccaceae</taxon>
        <taxon>Pseudooctadecabacter</taxon>
    </lineage>
</organism>
<name>A0A1Y5SR38_9RHOB</name>
<sequence>MTLEGLGVALLPERLVSAEIASGELHRVEADWVPEPLSFYARFAPARAGLYVEKAAQIAKDAMRPSYLDQ</sequence>
<dbReference type="EMBL" id="FWFT01000003">
    <property type="protein sequence ID" value="SLN44664.1"/>
    <property type="molecule type" value="Genomic_DNA"/>
</dbReference>
<keyword evidence="2" id="KW-1185">Reference proteome</keyword>
<accession>A0A1Y5SR38</accession>
<evidence type="ECO:0000313" key="2">
    <source>
        <dbReference type="Proteomes" id="UP000193623"/>
    </source>
</evidence>
<dbReference type="AlphaFoldDB" id="A0A1Y5SR38"/>
<evidence type="ECO:0000313" key="1">
    <source>
        <dbReference type="EMBL" id="SLN44664.1"/>
    </source>
</evidence>
<gene>
    <name evidence="1" type="ORF">PSJ8397_02315</name>
</gene>